<evidence type="ECO:0000313" key="2">
    <source>
        <dbReference type="EMBL" id="KAF4976609.1"/>
    </source>
</evidence>
<feature type="region of interest" description="Disordered" evidence="1">
    <location>
        <begin position="168"/>
        <end position="246"/>
    </location>
</feature>
<feature type="compositionally biased region" description="Basic and acidic residues" evidence="1">
    <location>
        <begin position="30"/>
        <end position="57"/>
    </location>
</feature>
<gene>
    <name evidence="2" type="ORF">FZEAL_6748</name>
</gene>
<protein>
    <submittedName>
        <fullName evidence="2">Uncharacterized protein</fullName>
    </submittedName>
</protein>
<name>A0A8H4XJA9_9HYPO</name>
<dbReference type="OrthoDB" id="5018981at2759"/>
<dbReference type="AlphaFoldDB" id="A0A8H4XJA9"/>
<comment type="caution">
    <text evidence="2">The sequence shown here is derived from an EMBL/GenBank/DDBJ whole genome shotgun (WGS) entry which is preliminary data.</text>
</comment>
<reference evidence="2" key="1">
    <citation type="journal article" date="2020" name="BMC Genomics">
        <title>Correction to: Identification and distribution of gene clusters required for synthesis of sphingolipid metabolism inhibitors in diverse species of the filamentous fungus Fusarium.</title>
        <authorList>
            <person name="Kim H.S."/>
            <person name="Lohmar J.M."/>
            <person name="Busman M."/>
            <person name="Brown D.W."/>
            <person name="Naumann T.A."/>
            <person name="Divon H.H."/>
            <person name="Lysoe E."/>
            <person name="Uhlig S."/>
            <person name="Proctor R.H."/>
        </authorList>
    </citation>
    <scope>NUCLEOTIDE SEQUENCE</scope>
    <source>
        <strain evidence="2">NRRL 22465</strain>
    </source>
</reference>
<evidence type="ECO:0000313" key="3">
    <source>
        <dbReference type="Proteomes" id="UP000635477"/>
    </source>
</evidence>
<feature type="compositionally biased region" description="Low complexity" evidence="1">
    <location>
        <begin position="1"/>
        <end position="11"/>
    </location>
</feature>
<keyword evidence="3" id="KW-1185">Reference proteome</keyword>
<feature type="compositionally biased region" description="Basic and acidic residues" evidence="1">
    <location>
        <begin position="211"/>
        <end position="243"/>
    </location>
</feature>
<reference evidence="2" key="2">
    <citation type="submission" date="2020-05" db="EMBL/GenBank/DDBJ databases">
        <authorList>
            <person name="Kim H.-S."/>
            <person name="Proctor R.H."/>
            <person name="Brown D.W."/>
        </authorList>
    </citation>
    <scope>NUCLEOTIDE SEQUENCE</scope>
    <source>
        <strain evidence="2">NRRL 22465</strain>
    </source>
</reference>
<feature type="region of interest" description="Disordered" evidence="1">
    <location>
        <begin position="1"/>
        <end position="81"/>
    </location>
</feature>
<proteinExistence type="predicted"/>
<dbReference type="EMBL" id="JABEYC010000514">
    <property type="protein sequence ID" value="KAF4976609.1"/>
    <property type="molecule type" value="Genomic_DNA"/>
</dbReference>
<organism evidence="2 3">
    <name type="scientific">Fusarium zealandicum</name>
    <dbReference type="NCBI Taxonomy" id="1053134"/>
    <lineage>
        <taxon>Eukaryota</taxon>
        <taxon>Fungi</taxon>
        <taxon>Dikarya</taxon>
        <taxon>Ascomycota</taxon>
        <taxon>Pezizomycotina</taxon>
        <taxon>Sordariomycetes</taxon>
        <taxon>Hypocreomycetidae</taxon>
        <taxon>Hypocreales</taxon>
        <taxon>Nectriaceae</taxon>
        <taxon>Fusarium</taxon>
        <taxon>Fusarium staphyleae species complex</taxon>
    </lineage>
</organism>
<dbReference type="Proteomes" id="UP000635477">
    <property type="component" value="Unassembled WGS sequence"/>
</dbReference>
<accession>A0A8H4XJA9</accession>
<evidence type="ECO:0000256" key="1">
    <source>
        <dbReference type="SAM" id="MobiDB-lite"/>
    </source>
</evidence>
<sequence>MPAKKFPIIPKIWKKRQEAENRIDTMPSPRRHEQTLERANNHPRNDSSQHLYKDPPLTKRKAPVNYQATRPPNKKRKLEKRHQIDRKISITLVSATSYILYEEGSVPTTSTMGGEGSKIDRLLCLFKGSKGRTLKGAEDNVDAHLGRRFTSLSIGRPSYKATAAEYRVKKKTAGQGKGRQTRSNTSPPRRHHGVKGGSPGKGELPTSSTNELKKHDTKYPSKPRDSADNDEATKKNVAHEDSHAWSNSSVSVHSLESDFSDAQADAVANTLAVICSLCKTFERPSREVRAEMRSTLREIPYILTRRGRDKNPELAERFRAAVYSHPDSARWGDIESFDKLKQQLKALDDFGWRAEAKPKEIGRRIYMV</sequence>